<dbReference type="EMBL" id="LT906435">
    <property type="protein sequence ID" value="SNU88993.1"/>
    <property type="molecule type" value="Genomic_DNA"/>
</dbReference>
<dbReference type="Proteomes" id="UP000215126">
    <property type="component" value="Chromosome 1"/>
</dbReference>
<evidence type="ECO:0000313" key="2">
    <source>
        <dbReference type="EMBL" id="VVE82271.1"/>
    </source>
</evidence>
<dbReference type="EMBL" id="CABPSR010000010">
    <property type="protein sequence ID" value="VVE82271.1"/>
    <property type="molecule type" value="Genomic_DNA"/>
</dbReference>
<sequence>MVHSKLYRLSAIAISSIPMTGQASYPPKNLAIPLSQDNRIAGGNVAGNFFARVTTYGQRHARSAEFISVSGRSPMRTPMNSPLAGGSRTVVGFPSQVVSFE</sequence>
<proteinExistence type="predicted"/>
<gene>
    <name evidence="2" type="ORF">PSP31121_03669</name>
    <name evidence="1" type="ORF">SAMEA4530655_04469</name>
</gene>
<dbReference type="AlphaFoldDB" id="A0A239SWM2"/>
<protein>
    <submittedName>
        <fullName evidence="1">Uncharacterized protein</fullName>
    </submittedName>
</protein>
<evidence type="ECO:0000313" key="1">
    <source>
        <dbReference type="EMBL" id="SNU88993.1"/>
    </source>
</evidence>
<name>A0A239SWM2_9BURK</name>
<dbReference type="Proteomes" id="UP000335538">
    <property type="component" value="Unassembled WGS sequence"/>
</dbReference>
<organism evidence="1 3">
    <name type="scientific">Pandoraea sputorum</name>
    <dbReference type="NCBI Taxonomy" id="93222"/>
    <lineage>
        <taxon>Bacteria</taxon>
        <taxon>Pseudomonadati</taxon>
        <taxon>Pseudomonadota</taxon>
        <taxon>Betaproteobacteria</taxon>
        <taxon>Burkholderiales</taxon>
        <taxon>Burkholderiaceae</taxon>
        <taxon>Pandoraea</taxon>
    </lineage>
</organism>
<accession>A0A239SWM2</accession>
<dbReference type="OrthoDB" id="8942728at2"/>
<dbReference type="GeneID" id="88097712"/>
<evidence type="ECO:0000313" key="3">
    <source>
        <dbReference type="Proteomes" id="UP000215126"/>
    </source>
</evidence>
<evidence type="ECO:0000313" key="4">
    <source>
        <dbReference type="Proteomes" id="UP000335538"/>
    </source>
</evidence>
<dbReference type="RefSeq" id="WP_150737384.1">
    <property type="nucleotide sequence ID" value="NZ_AP028930.1"/>
</dbReference>
<reference evidence="2 4" key="2">
    <citation type="submission" date="2019-08" db="EMBL/GenBank/DDBJ databases">
        <authorList>
            <person name="Peeters C."/>
        </authorList>
    </citation>
    <scope>NUCLEOTIDE SEQUENCE [LARGE SCALE GENOMIC DNA]</scope>
    <source>
        <strain evidence="2 4">LMG 31121</strain>
    </source>
</reference>
<reference evidence="1 3" key="1">
    <citation type="submission" date="2017-06" db="EMBL/GenBank/DDBJ databases">
        <authorList>
            <consortium name="Pathogen Informatics"/>
        </authorList>
    </citation>
    <scope>NUCLEOTIDE SEQUENCE [LARGE SCALE GENOMIC DNA]</scope>
    <source>
        <strain evidence="1 3">NCTC13161</strain>
    </source>
</reference>
<keyword evidence="3" id="KW-1185">Reference proteome</keyword>